<dbReference type="FunFam" id="3.30.565.10:FF:000037">
    <property type="entry name" value="Hybrid sensor histidine kinase/response regulator"/>
    <property type="match status" value="1"/>
</dbReference>
<dbReference type="InterPro" id="IPR018062">
    <property type="entry name" value="HTH_AraC-typ_CS"/>
</dbReference>
<accession>A0A2Z4ICT5</accession>
<dbReference type="SUPFAM" id="SSF63829">
    <property type="entry name" value="Calcium-dependent phosphotriesterase"/>
    <property type="match status" value="3"/>
</dbReference>
<dbReference type="Pfam" id="PF07495">
    <property type="entry name" value="Y_Y_Y"/>
    <property type="match status" value="1"/>
</dbReference>
<comment type="catalytic activity">
    <reaction evidence="1">
        <text>ATP + protein L-histidine = ADP + protein N-phospho-L-histidine.</text>
        <dbReference type="EC" id="2.7.13.3"/>
    </reaction>
</comment>
<organism evidence="16 17">
    <name type="scientific">Echinicola strongylocentroti</name>
    <dbReference type="NCBI Taxonomy" id="1795355"/>
    <lineage>
        <taxon>Bacteria</taxon>
        <taxon>Pseudomonadati</taxon>
        <taxon>Bacteroidota</taxon>
        <taxon>Cytophagia</taxon>
        <taxon>Cytophagales</taxon>
        <taxon>Cyclobacteriaceae</taxon>
        <taxon>Echinicola</taxon>
    </lineage>
</organism>
<evidence type="ECO:0000256" key="10">
    <source>
        <dbReference type="ARBA" id="ARBA00023125"/>
    </source>
</evidence>
<dbReference type="PROSITE" id="PS50109">
    <property type="entry name" value="HIS_KIN"/>
    <property type="match status" value="1"/>
</dbReference>
<gene>
    <name evidence="16" type="ORF">DN752_00885</name>
</gene>
<dbReference type="CDD" id="cd00075">
    <property type="entry name" value="HATPase"/>
    <property type="match status" value="1"/>
</dbReference>
<evidence type="ECO:0000256" key="4">
    <source>
        <dbReference type="ARBA" id="ARBA00022679"/>
    </source>
</evidence>
<keyword evidence="17" id="KW-1185">Reference proteome</keyword>
<evidence type="ECO:0000313" key="17">
    <source>
        <dbReference type="Proteomes" id="UP000248688"/>
    </source>
</evidence>
<dbReference type="InterPro" id="IPR036890">
    <property type="entry name" value="HATPase_C_sf"/>
</dbReference>
<dbReference type="Pfam" id="PF00072">
    <property type="entry name" value="Response_reg"/>
    <property type="match status" value="1"/>
</dbReference>
<dbReference type="EMBL" id="CP030041">
    <property type="protein sequence ID" value="AWW28801.1"/>
    <property type="molecule type" value="Genomic_DNA"/>
</dbReference>
<protein>
    <recommendedName>
        <fullName evidence="2">histidine kinase</fullName>
        <ecNumber evidence="2">2.7.13.3</ecNumber>
    </recommendedName>
</protein>
<keyword evidence="7" id="KW-0067">ATP-binding</keyword>
<dbReference type="InterPro" id="IPR001789">
    <property type="entry name" value="Sig_transdc_resp-reg_receiver"/>
</dbReference>
<dbReference type="Pfam" id="PF02518">
    <property type="entry name" value="HATPase_c"/>
    <property type="match status" value="1"/>
</dbReference>
<dbReference type="PANTHER" id="PTHR43547:SF2">
    <property type="entry name" value="HYBRID SIGNAL TRANSDUCTION HISTIDINE KINASE C"/>
    <property type="match status" value="1"/>
</dbReference>
<dbReference type="CDD" id="cd17574">
    <property type="entry name" value="REC_OmpR"/>
    <property type="match status" value="1"/>
</dbReference>
<dbReference type="PROSITE" id="PS00041">
    <property type="entry name" value="HTH_ARAC_FAMILY_1"/>
    <property type="match status" value="1"/>
</dbReference>
<keyword evidence="5" id="KW-0547">Nucleotide-binding</keyword>
<dbReference type="InterPro" id="IPR015943">
    <property type="entry name" value="WD40/YVTN_repeat-like_dom_sf"/>
</dbReference>
<dbReference type="EC" id="2.7.13.3" evidence="2"/>
<evidence type="ECO:0000256" key="7">
    <source>
        <dbReference type="ARBA" id="ARBA00022840"/>
    </source>
</evidence>
<evidence type="ECO:0000259" key="13">
    <source>
        <dbReference type="PROSITE" id="PS01124"/>
    </source>
</evidence>
<evidence type="ECO:0000259" key="15">
    <source>
        <dbReference type="PROSITE" id="PS50110"/>
    </source>
</evidence>
<evidence type="ECO:0000256" key="3">
    <source>
        <dbReference type="ARBA" id="ARBA00022553"/>
    </source>
</evidence>
<dbReference type="Gene3D" id="1.10.287.130">
    <property type="match status" value="1"/>
</dbReference>
<evidence type="ECO:0000256" key="2">
    <source>
        <dbReference type="ARBA" id="ARBA00012438"/>
    </source>
</evidence>
<dbReference type="InterPro" id="IPR036097">
    <property type="entry name" value="HisK_dim/P_sf"/>
</dbReference>
<dbReference type="InterPro" id="IPR003661">
    <property type="entry name" value="HisK_dim/P_dom"/>
</dbReference>
<dbReference type="PRINTS" id="PR00344">
    <property type="entry name" value="BCTRLSENSOR"/>
</dbReference>
<dbReference type="GO" id="GO:0000155">
    <property type="term" value="F:phosphorelay sensor kinase activity"/>
    <property type="evidence" value="ECO:0007669"/>
    <property type="project" value="InterPro"/>
</dbReference>
<name>A0A2Z4ICT5_9BACT</name>
<dbReference type="CDD" id="cd00082">
    <property type="entry name" value="HisKA"/>
    <property type="match status" value="1"/>
</dbReference>
<evidence type="ECO:0000256" key="5">
    <source>
        <dbReference type="ARBA" id="ARBA00022741"/>
    </source>
</evidence>
<dbReference type="InterPro" id="IPR011006">
    <property type="entry name" value="CheY-like_superfamily"/>
</dbReference>
<reference evidence="16 17" key="1">
    <citation type="submission" date="2018-06" db="EMBL/GenBank/DDBJ databases">
        <title>Echinicola strongylocentroti sp. nov., isolated from a sea urchin Strongylocentrotus intermedius.</title>
        <authorList>
            <person name="Bae S.S."/>
        </authorList>
    </citation>
    <scope>NUCLEOTIDE SEQUENCE [LARGE SCALE GENOMIC DNA]</scope>
    <source>
        <strain evidence="16 17">MEBiC08714</strain>
    </source>
</reference>
<evidence type="ECO:0000256" key="9">
    <source>
        <dbReference type="ARBA" id="ARBA00023015"/>
    </source>
</evidence>
<feature type="domain" description="Response regulatory" evidence="15">
    <location>
        <begin position="1114"/>
        <end position="1229"/>
    </location>
</feature>
<dbReference type="PROSITE" id="PS50110">
    <property type="entry name" value="RESPONSE_REGULATORY"/>
    <property type="match status" value="1"/>
</dbReference>
<keyword evidence="6 16" id="KW-0418">Kinase</keyword>
<dbReference type="Gene3D" id="2.60.40.10">
    <property type="entry name" value="Immunoglobulins"/>
    <property type="match status" value="1"/>
</dbReference>
<feature type="domain" description="HTH araC/xylS-type" evidence="13">
    <location>
        <begin position="1261"/>
        <end position="1360"/>
    </location>
</feature>
<dbReference type="Gene3D" id="2.130.10.10">
    <property type="entry name" value="YVTN repeat-like/Quinoprotein amine dehydrogenase"/>
    <property type="match status" value="2"/>
</dbReference>
<keyword evidence="4" id="KW-0808">Transferase</keyword>
<dbReference type="SMART" id="SM00448">
    <property type="entry name" value="REC"/>
    <property type="match status" value="1"/>
</dbReference>
<dbReference type="Gene3D" id="3.30.565.10">
    <property type="entry name" value="Histidine kinase-like ATPase, C-terminal domain"/>
    <property type="match status" value="1"/>
</dbReference>
<dbReference type="GO" id="GO:0005524">
    <property type="term" value="F:ATP binding"/>
    <property type="evidence" value="ECO:0007669"/>
    <property type="project" value="UniProtKB-KW"/>
</dbReference>
<feature type="modified residue" description="4-aspartylphosphate" evidence="12">
    <location>
        <position position="1162"/>
    </location>
</feature>
<keyword evidence="8" id="KW-0902">Two-component regulatory system</keyword>
<dbReference type="InterPro" id="IPR004358">
    <property type="entry name" value="Sig_transdc_His_kin-like_C"/>
</dbReference>
<dbReference type="InterPro" id="IPR011123">
    <property type="entry name" value="Y_Y_Y"/>
</dbReference>
<dbReference type="PANTHER" id="PTHR43547">
    <property type="entry name" value="TWO-COMPONENT HISTIDINE KINASE"/>
    <property type="match status" value="1"/>
</dbReference>
<dbReference type="KEGG" id="est:DN752_00885"/>
<dbReference type="GO" id="GO:0043565">
    <property type="term" value="F:sequence-specific DNA binding"/>
    <property type="evidence" value="ECO:0007669"/>
    <property type="project" value="InterPro"/>
</dbReference>
<evidence type="ECO:0000259" key="14">
    <source>
        <dbReference type="PROSITE" id="PS50109"/>
    </source>
</evidence>
<dbReference type="SUPFAM" id="SSF55874">
    <property type="entry name" value="ATPase domain of HSP90 chaperone/DNA topoisomerase II/histidine kinase"/>
    <property type="match status" value="1"/>
</dbReference>
<keyword evidence="11" id="KW-0804">Transcription</keyword>
<dbReference type="SUPFAM" id="SSF47384">
    <property type="entry name" value="Homodimeric domain of signal transducing histidine kinase"/>
    <property type="match status" value="1"/>
</dbReference>
<feature type="domain" description="Histidine kinase" evidence="14">
    <location>
        <begin position="847"/>
        <end position="1065"/>
    </location>
</feature>
<dbReference type="OrthoDB" id="9806995at2"/>
<evidence type="ECO:0000256" key="1">
    <source>
        <dbReference type="ARBA" id="ARBA00000085"/>
    </source>
</evidence>
<dbReference type="SUPFAM" id="SSF46689">
    <property type="entry name" value="Homeodomain-like"/>
    <property type="match status" value="1"/>
</dbReference>
<dbReference type="GO" id="GO:0003700">
    <property type="term" value="F:DNA-binding transcription factor activity"/>
    <property type="evidence" value="ECO:0007669"/>
    <property type="project" value="InterPro"/>
</dbReference>
<dbReference type="InterPro" id="IPR003594">
    <property type="entry name" value="HATPase_dom"/>
</dbReference>
<evidence type="ECO:0000256" key="6">
    <source>
        <dbReference type="ARBA" id="ARBA00022777"/>
    </source>
</evidence>
<dbReference type="Proteomes" id="UP000248688">
    <property type="component" value="Chromosome"/>
</dbReference>
<dbReference type="Pfam" id="PF12833">
    <property type="entry name" value="HTH_18"/>
    <property type="match status" value="1"/>
</dbReference>
<dbReference type="Gene3D" id="1.10.10.60">
    <property type="entry name" value="Homeodomain-like"/>
    <property type="match status" value="1"/>
</dbReference>
<dbReference type="InterPro" id="IPR013783">
    <property type="entry name" value="Ig-like_fold"/>
</dbReference>
<dbReference type="InterPro" id="IPR009057">
    <property type="entry name" value="Homeodomain-like_sf"/>
</dbReference>
<dbReference type="Pfam" id="PF07494">
    <property type="entry name" value="Reg_prop"/>
    <property type="match status" value="7"/>
</dbReference>
<dbReference type="PROSITE" id="PS01124">
    <property type="entry name" value="HTH_ARAC_FAMILY_2"/>
    <property type="match status" value="1"/>
</dbReference>
<keyword evidence="10" id="KW-0238">DNA-binding</keyword>
<dbReference type="SMART" id="SM00388">
    <property type="entry name" value="HisKA"/>
    <property type="match status" value="1"/>
</dbReference>
<proteinExistence type="predicted"/>
<evidence type="ECO:0000256" key="11">
    <source>
        <dbReference type="ARBA" id="ARBA00023163"/>
    </source>
</evidence>
<evidence type="ECO:0000256" key="12">
    <source>
        <dbReference type="PROSITE-ProRule" id="PRU00169"/>
    </source>
</evidence>
<sequence length="1373" mass="155691">MVFRSFILFLLLVQVSNEGFTQSIPKNSNTVKFKNISLKEGLSQSSVLCVLQDDKGFLWFGTRDGLNKYDGDQFLTYRYDHEDEHSLSSGIIKSLFQDSLGTLWVGTQNGLNKFIPEEKAFERIVPHIPRKNTSDYNVSNILPVDQERLWVGTNYGLAKFDIASGSYVDISSNRKIKEQLGSAIIRSIFKSQDGQLWIKTVHHIFLYDPVNEALQEYDYPTGLAREQNENQLSTIYEDSNGRIWLGIRSGLAKLDEEEGGFKAFKVGNQSISSEVRAIKEDHMGNLWIGTYKGLYQLDRSLTKMTHLVHDENNPNSLSQNSVYDICEDSKGDIWIGTYAGGVNHYDRSFDLFKHFTAGTNNTKLNYKVVSSIVEDKQGNLWVGTEGGGINFYDQQTGKFTYFTHDKSDPHSLSNNNVKAIIQDYRGGFWIGTHEGGLNYLNPKNKPFKFEHYQHIPGRDSGLADNRVIALHEDSKAKIWIGTSGGGLNVLDAKDGVVRRFPDPNGQISKIIFTIISSDNGDYIIVGGDKGIAKINTKTKEVEQVEYSSQRHEVERKWVLSLFLDEENKLWVGTEGEGVFCYDQDKKSSVQYGVNEGLPSAIIYGILPDDRNNLWFSTNRGLSRMNTYTETIKNFEDSDGLQSNEFNYGAVLKNAKGELLFGGANGLNLFDPAAIQENTFIPPIAITGIDVHNKPFLNITEDVSGIDLNYDQDVINIDFVALSYSQPDKNQYAYMLEGFDKEWNYIGNKHSATYTNLDAGDYVFKVKASNNDGLWNEKGAVLPISIQPAPWATWWAYSLYVLIVLLITHQGRRYWLIRSREKNELREERLAKERIEEVNRLKLQLFTNISHDFRTPLTLIVGPLQRMMQGNKGDAFIQQQHKVMFRNASVLMQLINELLDFRKNEAGKLQLQANKHDLVALVKEVKLAFEEIANIKNIQMDFDSEIEFMELWYDRMKLQKVLFNLLSNAFKYTPNHGHISLSIAKARKKEKEEGYAVITIADNGKGISKESLPYVFDRFYQQGERTGSGIGLALSKSIIALHQGTVEVESEEGKGTTFTVKLPLGNAHIRADQLVKEEEQEVMLGMDSTVIRKNELLEEEEGLTESPNSDPHKPSILVTEDNGELRAHLCSILHEKYNVYEASNGQTGLKIALSRPVDLILSDVMMPRMDGMELCDLLKSNIRTSHIPIVLLTAKTSEDFQKSGYKKGADAYITKPFDAEILCIRIDHLITSRRLLIEKFKKDIILQPKEVTVSSADEEFLDKAITIVEKHLKNEAFNAAFLVSEMAMSRSVVYRKLKDLTDQSISEFIRTIKLKRAAQLLKQSDMTISEISFELGFNDKKYFRDSFKALFNCLPSVYRNGLDHQNEKAGGLKQ</sequence>
<keyword evidence="3 12" id="KW-0597">Phosphoprotein</keyword>
<dbReference type="SUPFAM" id="SSF52172">
    <property type="entry name" value="CheY-like"/>
    <property type="match status" value="1"/>
</dbReference>
<dbReference type="InterPro" id="IPR011110">
    <property type="entry name" value="Reg_prop"/>
</dbReference>
<keyword evidence="9" id="KW-0805">Transcription regulation</keyword>
<dbReference type="Pfam" id="PF00512">
    <property type="entry name" value="HisKA"/>
    <property type="match status" value="1"/>
</dbReference>
<dbReference type="SMART" id="SM00342">
    <property type="entry name" value="HTH_ARAC"/>
    <property type="match status" value="1"/>
</dbReference>
<dbReference type="Gene3D" id="3.40.50.2300">
    <property type="match status" value="1"/>
</dbReference>
<dbReference type="SMART" id="SM00387">
    <property type="entry name" value="HATPase_c"/>
    <property type="match status" value="1"/>
</dbReference>
<dbReference type="RefSeq" id="WP_112782222.1">
    <property type="nucleotide sequence ID" value="NZ_CP030041.1"/>
</dbReference>
<dbReference type="InterPro" id="IPR005467">
    <property type="entry name" value="His_kinase_dom"/>
</dbReference>
<evidence type="ECO:0000256" key="8">
    <source>
        <dbReference type="ARBA" id="ARBA00023012"/>
    </source>
</evidence>
<evidence type="ECO:0000313" key="16">
    <source>
        <dbReference type="EMBL" id="AWW28801.1"/>
    </source>
</evidence>
<dbReference type="InterPro" id="IPR018060">
    <property type="entry name" value="HTH_AraC"/>
</dbReference>